<evidence type="ECO:0000313" key="3">
    <source>
        <dbReference type="Proteomes" id="UP001163798"/>
    </source>
</evidence>
<comment type="caution">
    <text evidence="2">The sequence shown here is derived from an EMBL/GenBank/DDBJ whole genome shotgun (WGS) entry which is preliminary data.</text>
</comment>
<keyword evidence="3" id="KW-1185">Reference proteome</keyword>
<dbReference type="EMBL" id="MU793400">
    <property type="protein sequence ID" value="KAJ3783874.1"/>
    <property type="molecule type" value="Genomic_DNA"/>
</dbReference>
<accession>A0AA38NLA0</accession>
<sequence length="243" mass="26639">MQPSTQHLAMEYAPPDVRSPSPTSSVGSRHPEDQTSLSDSEEMLTQSQFEHKWMNKIGLGQPSHRELDANKDPLLPRPAPGSEEERLAHERILQNLRHEVNQLHENEIFEQTILRGSKAVLQTPVYSRDLDAIMRSMMGPASATAAFPSATSTPFAGSSRSRPQPRTYRPAAPADMTNGPWNNADVTRGGFGAGMDSFVGVAHSNSMPMNAPEMMIPHFPPSTDFGTTIPGSGRRNIGRASRR</sequence>
<evidence type="ECO:0000256" key="1">
    <source>
        <dbReference type="SAM" id="MobiDB-lite"/>
    </source>
</evidence>
<feature type="region of interest" description="Disordered" evidence="1">
    <location>
        <begin position="222"/>
        <end position="243"/>
    </location>
</feature>
<feature type="compositionally biased region" description="Polar residues" evidence="1">
    <location>
        <begin position="34"/>
        <end position="44"/>
    </location>
</feature>
<name>A0AA38NLA0_9AGAR</name>
<feature type="compositionally biased region" description="Low complexity" evidence="1">
    <location>
        <begin position="144"/>
        <end position="156"/>
    </location>
</feature>
<reference evidence="2" key="1">
    <citation type="submission" date="2022-08" db="EMBL/GenBank/DDBJ databases">
        <authorList>
            <consortium name="DOE Joint Genome Institute"/>
            <person name="Min B."/>
            <person name="Riley R."/>
            <person name="Sierra-Patev S."/>
            <person name="Naranjo-Ortiz M."/>
            <person name="Looney B."/>
            <person name="Konkel Z."/>
            <person name="Slot J.C."/>
            <person name="Sakamoto Y."/>
            <person name="Steenwyk J.L."/>
            <person name="Rokas A."/>
            <person name="Carro J."/>
            <person name="Camarero S."/>
            <person name="Ferreira P."/>
            <person name="Molpeceres G."/>
            <person name="Ruiz-Duenas F.J."/>
            <person name="Serrano A."/>
            <person name="Henrissat B."/>
            <person name="Drula E."/>
            <person name="Hughes K.W."/>
            <person name="Mata J.L."/>
            <person name="Ishikawa N.K."/>
            <person name="Vargas-Isla R."/>
            <person name="Ushijima S."/>
            <person name="Smith C.A."/>
            <person name="Ahrendt S."/>
            <person name="Andreopoulos W."/>
            <person name="He G."/>
            <person name="Labutti K."/>
            <person name="Lipzen A."/>
            <person name="Ng V."/>
            <person name="Sandor L."/>
            <person name="Barry K."/>
            <person name="Martinez A.T."/>
            <person name="Xiao Y."/>
            <person name="Gibbons J.G."/>
            <person name="Terashima K."/>
            <person name="Hibbett D.S."/>
            <person name="Grigoriev I.V."/>
        </authorList>
    </citation>
    <scope>NUCLEOTIDE SEQUENCE</scope>
    <source>
        <strain evidence="2">TFB10291</strain>
    </source>
</reference>
<protein>
    <submittedName>
        <fullName evidence="2">Uncharacterized protein</fullName>
    </submittedName>
</protein>
<organism evidence="2 3">
    <name type="scientific">Lentinula aff. detonsa</name>
    <dbReference type="NCBI Taxonomy" id="2804958"/>
    <lineage>
        <taxon>Eukaryota</taxon>
        <taxon>Fungi</taxon>
        <taxon>Dikarya</taxon>
        <taxon>Basidiomycota</taxon>
        <taxon>Agaricomycotina</taxon>
        <taxon>Agaricomycetes</taxon>
        <taxon>Agaricomycetidae</taxon>
        <taxon>Agaricales</taxon>
        <taxon>Marasmiineae</taxon>
        <taxon>Omphalotaceae</taxon>
        <taxon>Lentinula</taxon>
    </lineage>
</organism>
<feature type="region of interest" description="Disordered" evidence="1">
    <location>
        <begin position="144"/>
        <end position="188"/>
    </location>
</feature>
<dbReference type="Proteomes" id="UP001163798">
    <property type="component" value="Unassembled WGS sequence"/>
</dbReference>
<feature type="region of interest" description="Disordered" evidence="1">
    <location>
        <begin position="61"/>
        <end position="83"/>
    </location>
</feature>
<dbReference type="AlphaFoldDB" id="A0AA38NLA0"/>
<feature type="region of interest" description="Disordered" evidence="1">
    <location>
        <begin position="1"/>
        <end position="44"/>
    </location>
</feature>
<proteinExistence type="predicted"/>
<evidence type="ECO:0000313" key="2">
    <source>
        <dbReference type="EMBL" id="KAJ3783874.1"/>
    </source>
</evidence>
<gene>
    <name evidence="2" type="ORF">GGU10DRAFT_388755</name>
</gene>